<feature type="region of interest" description="Disordered" evidence="8">
    <location>
        <begin position="1"/>
        <end position="53"/>
    </location>
</feature>
<evidence type="ECO:0000256" key="5">
    <source>
        <dbReference type="ARBA" id="ARBA00022692"/>
    </source>
</evidence>
<evidence type="ECO:0000256" key="6">
    <source>
        <dbReference type="ARBA" id="ARBA00022989"/>
    </source>
</evidence>
<feature type="transmembrane region" description="Helical" evidence="9">
    <location>
        <begin position="154"/>
        <end position="175"/>
    </location>
</feature>
<comment type="caution">
    <text evidence="11">The sequence shown here is derived from an EMBL/GenBank/DDBJ whole genome shotgun (WGS) entry which is preliminary data.</text>
</comment>
<reference evidence="11 12" key="1">
    <citation type="journal article" date="2019" name="Sci. Rep.">
        <title>Colletotrichum shisoi sp. nov., an anthracnose pathogen of Perilla frutescens in Japan: molecular phylogenetic, morphological and genomic evidence.</title>
        <authorList>
            <person name="Gan P."/>
            <person name="Tsushima A."/>
            <person name="Hiroyama R."/>
            <person name="Narusaka M."/>
            <person name="Takano Y."/>
            <person name="Narusaka Y."/>
            <person name="Kawaradani M."/>
            <person name="Damm U."/>
            <person name="Shirasu K."/>
        </authorList>
    </citation>
    <scope>NUCLEOTIDE SEQUENCE [LARGE SCALE GENOMIC DNA]</scope>
    <source>
        <strain evidence="11 12">PG-2018a</strain>
    </source>
</reference>
<evidence type="ECO:0000256" key="3">
    <source>
        <dbReference type="ARBA" id="ARBA00010425"/>
    </source>
</evidence>
<accession>A0A5Q4BVR3</accession>
<dbReference type="Pfam" id="PF03151">
    <property type="entry name" value="TPT"/>
    <property type="match status" value="1"/>
</dbReference>
<feature type="transmembrane region" description="Helical" evidence="9">
    <location>
        <begin position="208"/>
        <end position="228"/>
    </location>
</feature>
<evidence type="ECO:0000259" key="10">
    <source>
        <dbReference type="Pfam" id="PF03151"/>
    </source>
</evidence>
<dbReference type="AlphaFoldDB" id="A0A5Q4BVR3"/>
<protein>
    <submittedName>
        <fullName evidence="11">GDP-mannose transporter GONST5</fullName>
    </submittedName>
</protein>
<organism evidence="11 12">
    <name type="scientific">Colletotrichum shisoi</name>
    <dbReference type="NCBI Taxonomy" id="2078593"/>
    <lineage>
        <taxon>Eukaryota</taxon>
        <taxon>Fungi</taxon>
        <taxon>Dikarya</taxon>
        <taxon>Ascomycota</taxon>
        <taxon>Pezizomycotina</taxon>
        <taxon>Sordariomycetes</taxon>
        <taxon>Hypocreomycetidae</taxon>
        <taxon>Glomerellales</taxon>
        <taxon>Glomerellaceae</taxon>
        <taxon>Colletotrichum</taxon>
        <taxon>Colletotrichum destructivum species complex</taxon>
    </lineage>
</organism>
<feature type="transmembrane region" description="Helical" evidence="9">
    <location>
        <begin position="181"/>
        <end position="201"/>
    </location>
</feature>
<feature type="domain" description="Sugar phosphate transporter" evidence="10">
    <location>
        <begin position="114"/>
        <end position="377"/>
    </location>
</feature>
<dbReference type="GO" id="GO:0005789">
    <property type="term" value="C:endoplasmic reticulum membrane"/>
    <property type="evidence" value="ECO:0007669"/>
    <property type="project" value="UniProtKB-SubCell"/>
</dbReference>
<feature type="transmembrane region" description="Helical" evidence="9">
    <location>
        <begin position="120"/>
        <end position="142"/>
    </location>
</feature>
<proteinExistence type="inferred from homology"/>
<evidence type="ECO:0000256" key="7">
    <source>
        <dbReference type="ARBA" id="ARBA00023136"/>
    </source>
</evidence>
<dbReference type="PANTHER" id="PTHR11132">
    <property type="entry name" value="SOLUTE CARRIER FAMILY 35"/>
    <property type="match status" value="1"/>
</dbReference>
<name>A0A5Q4BVR3_9PEZI</name>
<feature type="compositionally biased region" description="Polar residues" evidence="8">
    <location>
        <begin position="39"/>
        <end position="48"/>
    </location>
</feature>
<dbReference type="OrthoDB" id="10261634at2759"/>
<dbReference type="InterPro" id="IPR050186">
    <property type="entry name" value="TPT_transporter"/>
</dbReference>
<feature type="transmembrane region" description="Helical" evidence="9">
    <location>
        <begin position="301"/>
        <end position="322"/>
    </location>
</feature>
<evidence type="ECO:0000313" key="11">
    <source>
        <dbReference type="EMBL" id="TQN70706.1"/>
    </source>
</evidence>
<keyword evidence="7 9" id="KW-0472">Membrane</keyword>
<comment type="similarity">
    <text evidence="3">Belongs to the TPT transporter family. SLC35D subfamily.</text>
</comment>
<feature type="transmembrane region" description="Helical" evidence="9">
    <location>
        <begin position="70"/>
        <end position="93"/>
    </location>
</feature>
<comment type="subunit">
    <text evidence="4">Homooligomer.</text>
</comment>
<feature type="compositionally biased region" description="Basic and acidic residues" evidence="8">
    <location>
        <begin position="1"/>
        <end position="30"/>
    </location>
</feature>
<comment type="subcellular location">
    <subcellularLocation>
        <location evidence="2">Endoplasmic reticulum membrane</location>
        <topology evidence="2">Multi-pass membrane protein</topology>
    </subcellularLocation>
</comment>
<feature type="transmembrane region" description="Helical" evidence="9">
    <location>
        <begin position="234"/>
        <end position="255"/>
    </location>
</feature>
<keyword evidence="6 9" id="KW-1133">Transmembrane helix</keyword>
<dbReference type="Proteomes" id="UP000326340">
    <property type="component" value="Unassembled WGS sequence"/>
</dbReference>
<evidence type="ECO:0000256" key="9">
    <source>
        <dbReference type="SAM" id="Phobius"/>
    </source>
</evidence>
<evidence type="ECO:0000256" key="4">
    <source>
        <dbReference type="ARBA" id="ARBA00011182"/>
    </source>
</evidence>
<feature type="transmembrane region" description="Helical" evidence="9">
    <location>
        <begin position="267"/>
        <end position="289"/>
    </location>
</feature>
<evidence type="ECO:0000256" key="2">
    <source>
        <dbReference type="ARBA" id="ARBA00004477"/>
    </source>
</evidence>
<evidence type="ECO:0000256" key="1">
    <source>
        <dbReference type="ARBA" id="ARBA00003420"/>
    </source>
</evidence>
<keyword evidence="5 9" id="KW-0812">Transmembrane</keyword>
<comment type="function">
    <text evidence="1">Involved in the import of GDP-mannose from the cytoplasm into the Golgi lumen.</text>
</comment>
<evidence type="ECO:0000256" key="8">
    <source>
        <dbReference type="SAM" id="MobiDB-lite"/>
    </source>
</evidence>
<gene>
    <name evidence="11" type="primary">GONST5</name>
    <name evidence="11" type="ORF">CSHISOI_04868</name>
</gene>
<keyword evidence="12" id="KW-1185">Reference proteome</keyword>
<dbReference type="InterPro" id="IPR004853">
    <property type="entry name" value="Sugar_P_trans_dom"/>
</dbReference>
<sequence>MAESDNFKNEARRSEEGHGLLNGDEKRVEESYDLEANASPATEQQTNAERNRNPVEYTISPQVKFGWLSAYFMFSLVLTLYNKLILGAVRHLLSPTSTPILNPRSRDRGRALRTMFPFPWLLTSLHATCASLGCYTLLQCGYFTMSHLGRRENLILLAFSLLFTTNIAVSNLSLAMVSVPFYQVLRTTVPVFTVLIYRVVFGRTYEKMTYLTLVPIMIGAALTTIGEYTFTDLGFLLTFAGVVLAAVKTVATNRIMTGPLALPAMEVLLRMSPFAAMQSLACAIAAGELGNLNTMRSEGNISLATVIALLGNGILALALNVASFQTNMVAGALTMSICGNMKQCLTVGLGIIAFGVEVHLFNGSGMILTMIGAAWYSKVELDRRARK</sequence>
<evidence type="ECO:0000313" key="12">
    <source>
        <dbReference type="Proteomes" id="UP000326340"/>
    </source>
</evidence>
<dbReference type="EMBL" id="PUHP01000352">
    <property type="protein sequence ID" value="TQN70706.1"/>
    <property type="molecule type" value="Genomic_DNA"/>
</dbReference>